<evidence type="ECO:0000313" key="4">
    <source>
        <dbReference type="Proteomes" id="UP001550044"/>
    </source>
</evidence>
<protein>
    <submittedName>
        <fullName evidence="3">Ig-like domain-containing protein</fullName>
    </submittedName>
</protein>
<dbReference type="InterPro" id="IPR013783">
    <property type="entry name" value="Ig-like_fold"/>
</dbReference>
<dbReference type="Gene3D" id="2.60.40.10">
    <property type="entry name" value="Immunoglobulins"/>
    <property type="match status" value="3"/>
</dbReference>
<proteinExistence type="predicted"/>
<dbReference type="Pfam" id="PF19077">
    <property type="entry name" value="Big_13"/>
    <property type="match status" value="3"/>
</dbReference>
<organism evidence="3 4">
    <name type="scientific">Streptomyces sp. 900116325</name>
    <dbReference type="NCBI Taxonomy" id="3154295"/>
    <lineage>
        <taxon>Bacteria</taxon>
        <taxon>Bacillati</taxon>
        <taxon>Actinomycetota</taxon>
        <taxon>Actinomycetes</taxon>
        <taxon>Kitasatosporales</taxon>
        <taxon>Streptomycetaceae</taxon>
        <taxon>Streptomyces</taxon>
    </lineage>
</organism>
<name>A0ABV2ULY1_9ACTN</name>
<dbReference type="RefSeq" id="WP_356712370.1">
    <property type="nucleotide sequence ID" value="NZ_JBEXIP010000044.1"/>
</dbReference>
<feature type="domain" description="Bacterial Ig-like" evidence="2">
    <location>
        <begin position="395"/>
        <end position="466"/>
    </location>
</feature>
<feature type="domain" description="Bacterial Ig-like" evidence="2">
    <location>
        <begin position="504"/>
        <end position="571"/>
    </location>
</feature>
<evidence type="ECO:0000256" key="1">
    <source>
        <dbReference type="SAM" id="MobiDB-lite"/>
    </source>
</evidence>
<feature type="domain" description="Bacterial Ig-like" evidence="2">
    <location>
        <begin position="303"/>
        <end position="376"/>
    </location>
</feature>
<comment type="caution">
    <text evidence="3">The sequence shown here is derived from an EMBL/GenBank/DDBJ whole genome shotgun (WGS) entry which is preliminary data.</text>
</comment>
<reference evidence="3 4" key="1">
    <citation type="submission" date="2024-06" db="EMBL/GenBank/DDBJ databases">
        <title>The Natural Products Discovery Center: Release of the First 8490 Sequenced Strains for Exploring Actinobacteria Biosynthetic Diversity.</title>
        <authorList>
            <person name="Kalkreuter E."/>
            <person name="Kautsar S.A."/>
            <person name="Yang D."/>
            <person name="Bader C.D."/>
            <person name="Teijaro C.N."/>
            <person name="Fluegel L."/>
            <person name="Davis C.M."/>
            <person name="Simpson J.R."/>
            <person name="Lauterbach L."/>
            <person name="Steele A.D."/>
            <person name="Gui C."/>
            <person name="Meng S."/>
            <person name="Li G."/>
            <person name="Viehrig K."/>
            <person name="Ye F."/>
            <person name="Su P."/>
            <person name="Kiefer A.F."/>
            <person name="Nichols A."/>
            <person name="Cepeda A.J."/>
            <person name="Yan W."/>
            <person name="Fan B."/>
            <person name="Jiang Y."/>
            <person name="Adhikari A."/>
            <person name="Zheng C.-J."/>
            <person name="Schuster L."/>
            <person name="Cowan T.M."/>
            <person name="Smanski M.J."/>
            <person name="Chevrette M.G."/>
            <person name="De Carvalho L.P.S."/>
            <person name="Shen B."/>
        </authorList>
    </citation>
    <scope>NUCLEOTIDE SEQUENCE [LARGE SCALE GENOMIC DNA]</scope>
    <source>
        <strain evidence="3 4">NPDC005137</strain>
    </source>
</reference>
<dbReference type="NCBIfam" id="NF033510">
    <property type="entry name" value="Ca_tandemer"/>
    <property type="match status" value="2"/>
</dbReference>
<evidence type="ECO:0000313" key="3">
    <source>
        <dbReference type="EMBL" id="MET8437788.1"/>
    </source>
</evidence>
<sequence>MTKTFTVTGTSEEYTAPAGAVVTITADGAGGADSAETALCYAITPSVVGGTGARVVTTLPVTTAVTTYIVGVGGTGKKGCPGPGGLTGGVRSGGDGGDGQTLIGGAGGGGASSVSAAGALLVVAGGGGGGGGWDGGNGGNGGLPDATAGAPGTGDGPGLGGGGGSTSAGGAGGTGGSTGVCSGGPGGSGGAFSGAMVGVGGTGGSGGCGDPGGGGGGGGGGYFAGGGGGGGSGRPLSSSSYGGGGGGGSSFATLSGAGTSFTPSPIGTAHHDGQITISYTLADTTPPAAPVITSPEDGGNLGDGTPAFAGTGEVGSSVRLIDAGGIVCTATVDGSGKWFCTPVTALAEGEHTITATATDGAGNTSRGRSITITIDTKPPAAPVITSPEDGGTLGDGTPAFAGTGEVGSSVRPSDAGGIVCTAMVDGSGKWFCTPVTALAEGEHTITATATDGAGNTSQGGSITITIAPPAPAITTPADGSMLRRCSERGHVVGQWLGRGGCLLTFTGTGGAGNTVTVTEGRKQICSAVVDEAGNWSCNGRTRGARGEHTFIATATGSTGATTQSEPVTVTIGLRTVLTRSGSTGPWQQQSRVSGKGAS</sequence>
<feature type="compositionally biased region" description="Polar residues" evidence="1">
    <location>
        <begin position="579"/>
        <end position="592"/>
    </location>
</feature>
<feature type="region of interest" description="Disordered" evidence="1">
    <location>
        <begin position="579"/>
        <end position="598"/>
    </location>
</feature>
<dbReference type="EMBL" id="JBEXIP010000044">
    <property type="protein sequence ID" value="MET8437788.1"/>
    <property type="molecule type" value="Genomic_DNA"/>
</dbReference>
<evidence type="ECO:0000259" key="2">
    <source>
        <dbReference type="Pfam" id="PF19077"/>
    </source>
</evidence>
<dbReference type="Proteomes" id="UP001550044">
    <property type="component" value="Unassembled WGS sequence"/>
</dbReference>
<accession>A0ABV2ULY1</accession>
<feature type="compositionally biased region" description="Gly residues" evidence="1">
    <location>
        <begin position="151"/>
        <end position="175"/>
    </location>
</feature>
<gene>
    <name evidence="3" type="ORF">ABZV61_34545</name>
</gene>
<feature type="region of interest" description="Disordered" evidence="1">
    <location>
        <begin position="135"/>
        <end position="175"/>
    </location>
</feature>
<dbReference type="InterPro" id="IPR044016">
    <property type="entry name" value="Big_13"/>
</dbReference>
<keyword evidence="4" id="KW-1185">Reference proteome</keyword>